<sequence>MSEFKNILQLDKESQAALIADANGVLKDLSAEQRVAWALENLPDTQFLSSSFGIQAALMLHLVTSQRPDIPVVLTDTGYLFPETYQFIEQMTMRLSLNLKVYKSALSPAWQEAKFGKDQLVRIESPEDID</sequence>
<comment type="pathway">
    <text evidence="2">Sulfur metabolism; hydrogen sulfide biosynthesis; sulfite from sulfate.</text>
</comment>
<comment type="caution">
    <text evidence="4">The sequence shown here is derived from an EMBL/GenBank/DDBJ whole genome shotgun (WGS) entry which is preliminary data.</text>
</comment>
<gene>
    <name evidence="4" type="ORF">LCGC14_2504460</name>
</gene>
<feature type="domain" description="Phosphoadenosine phosphosulphate reductase" evidence="3">
    <location>
        <begin position="47"/>
        <end position="117"/>
    </location>
</feature>
<dbReference type="InterPro" id="IPR002500">
    <property type="entry name" value="PAPS_reduct_dom"/>
</dbReference>
<accession>A0A0F9BNY2</accession>
<dbReference type="PANTHER" id="PTHR46509:SF1">
    <property type="entry name" value="PHOSPHOADENOSINE PHOSPHOSULFATE REDUCTASE"/>
    <property type="match status" value="1"/>
</dbReference>
<proteinExistence type="inferred from homology"/>
<dbReference type="SUPFAM" id="SSF52402">
    <property type="entry name" value="Adenine nucleotide alpha hydrolases-like"/>
    <property type="match status" value="1"/>
</dbReference>
<evidence type="ECO:0000256" key="1">
    <source>
        <dbReference type="ARBA" id="ARBA00009732"/>
    </source>
</evidence>
<dbReference type="EMBL" id="LAZR01040025">
    <property type="protein sequence ID" value="KKL15552.1"/>
    <property type="molecule type" value="Genomic_DNA"/>
</dbReference>
<evidence type="ECO:0000256" key="2">
    <source>
        <dbReference type="ARBA" id="ARBA00024327"/>
    </source>
</evidence>
<dbReference type="PANTHER" id="PTHR46509">
    <property type="entry name" value="PHOSPHOADENOSINE PHOSPHOSULFATE REDUCTASE"/>
    <property type="match status" value="1"/>
</dbReference>
<dbReference type="Gene3D" id="3.40.50.620">
    <property type="entry name" value="HUPs"/>
    <property type="match status" value="1"/>
</dbReference>
<evidence type="ECO:0000313" key="4">
    <source>
        <dbReference type="EMBL" id="KKL15552.1"/>
    </source>
</evidence>
<comment type="similarity">
    <text evidence="1">Belongs to the PAPS reductase family. CysH subfamily.</text>
</comment>
<dbReference type="AlphaFoldDB" id="A0A0F9BNY2"/>
<dbReference type="GO" id="GO:0004604">
    <property type="term" value="F:phosphoadenylyl-sulfate reductase (thioredoxin) activity"/>
    <property type="evidence" value="ECO:0007669"/>
    <property type="project" value="TreeGrafter"/>
</dbReference>
<evidence type="ECO:0000259" key="3">
    <source>
        <dbReference type="Pfam" id="PF01507"/>
    </source>
</evidence>
<protein>
    <recommendedName>
        <fullName evidence="3">Phosphoadenosine phosphosulphate reductase domain-containing protein</fullName>
    </recommendedName>
</protein>
<organism evidence="4">
    <name type="scientific">marine sediment metagenome</name>
    <dbReference type="NCBI Taxonomy" id="412755"/>
    <lineage>
        <taxon>unclassified sequences</taxon>
        <taxon>metagenomes</taxon>
        <taxon>ecological metagenomes</taxon>
    </lineage>
</organism>
<dbReference type="Pfam" id="PF01507">
    <property type="entry name" value="PAPS_reduct"/>
    <property type="match status" value="1"/>
</dbReference>
<dbReference type="InterPro" id="IPR014729">
    <property type="entry name" value="Rossmann-like_a/b/a_fold"/>
</dbReference>
<name>A0A0F9BNY2_9ZZZZ</name>
<dbReference type="GO" id="GO:0005737">
    <property type="term" value="C:cytoplasm"/>
    <property type="evidence" value="ECO:0007669"/>
    <property type="project" value="TreeGrafter"/>
</dbReference>
<dbReference type="GO" id="GO:0019379">
    <property type="term" value="P:sulfate assimilation, phosphoadenylyl sulfate reduction by phosphoadenylyl-sulfate reductase (thioredoxin)"/>
    <property type="evidence" value="ECO:0007669"/>
    <property type="project" value="TreeGrafter"/>
</dbReference>
<reference evidence="4" key="1">
    <citation type="journal article" date="2015" name="Nature">
        <title>Complex archaea that bridge the gap between prokaryotes and eukaryotes.</title>
        <authorList>
            <person name="Spang A."/>
            <person name="Saw J.H."/>
            <person name="Jorgensen S.L."/>
            <person name="Zaremba-Niedzwiedzka K."/>
            <person name="Martijn J."/>
            <person name="Lind A.E."/>
            <person name="van Eijk R."/>
            <person name="Schleper C."/>
            <person name="Guy L."/>
            <person name="Ettema T.J."/>
        </authorList>
    </citation>
    <scope>NUCLEOTIDE SEQUENCE</scope>
</reference>